<sequence length="1208" mass="138933">MEQQQQRQEDQQIFGLLQIQDTIGTSVSNHNSFNNTMDHKNLNEFHHFMNGEGSKSRQVDSVLRSLVSEVEDQRRQFDKKWQMMMNYLMRKNEEQEHLIRKLKSRLQQYENVALTQEDDKSISEMQQYNSKRLSDPNSFRSHLKQPTTIITTLGGNNVNLLKSINETINEDNSRLNEAQENEAQNFDQLQQLFQSRTDRNQRFYSLGNNHKKLSTFRKGQDPKDNQPSTGHLMISKHSIHPVIKTPNAKLSERSNQQQQQQLSNQQNNENLSQNEQMQIAFINQLKQQLVNCQKIIMKDKEDKVKLIHKLREMKQQIEQLSKNQIASPRVQKELPSYQNAKVQTETIEQNTENLYESIQQQQIHQMHQILPDKMKQEDQISVGINTSITEQDEININNESIALQMLQTHHPKVMYDEFEEQRLKDNIAFWKEKCDILLLEKKEFLHDQMTQHKLIRNYEQQIEEFKQLLKQRDQLIEVYQIEKKLVSGRVSVSHPMYQKPLNEQNNNVQFIENMDDDKQNLHFQRSYLDGNINNMKESMLSDIRLENQDKQTIRIINQNPGLPHESWIQTASYSDVSNEYHVMSSNNNSNEQKDFHRYPIETQIHQFLNNITSADKINHQKPTTTHQFHSIGGTSQKRKQTPKKTEPRLRYQNSNNTVTKHLLQGSNDKYQQQQQPFIDQSALSKSKNFDIINRSSLNQIHSKFNKQQHQHHAIVSNTVQPISVKQHSFQPVRENAYNQSQSGNNHLRQTSNNQPASNLRSREQSHNEAVKLIAVSQHGSDTQLTLNNQAPHGSSRNAIANTNSNSSVLSKASTSIYKSTQALALSGSQPSKKQQRKVTQSGSKSRTQSNSNKKVAKVNSFSSKGGNNGRNLTAANLGLITNNNKNDKVQLIEANQNMNLIETIIKTISSQHNQTIVEVLERINPNDVNEEMYSAETSERYDHDQSISTDQYSSPMTHAKNILNAYKLQQPTAISTSKILNATSQLSMVPSKASFLRNKNNLQNINENHETMQSFIQPPTQIHSRQGASSSISREKGNNSAILQGKSNSSLQTGAKHNYRSTVQTSFAESSVDSKTIKLKNTSTAKQLRQNFQKIMGSATPNEESKILKSQLDQDSRLFQMHLDNQNQYVLQSQPNHQQNLQQQQFSMTSNSQILSLNNSNTNSHMIMSNTQPNILLSTNKSSMLSPGPQTQISNTNLTFTNIYGSQN</sequence>
<feature type="region of interest" description="Disordered" evidence="2">
    <location>
        <begin position="621"/>
        <end position="652"/>
    </location>
</feature>
<evidence type="ECO:0000313" key="4">
    <source>
        <dbReference type="Proteomes" id="UP000039865"/>
    </source>
</evidence>
<keyword evidence="4" id="KW-1185">Reference proteome</keyword>
<dbReference type="EMBL" id="CCKQ01014619">
    <property type="protein sequence ID" value="CDW86410.1"/>
    <property type="molecule type" value="Genomic_DNA"/>
</dbReference>
<feature type="coiled-coil region" evidence="1">
    <location>
        <begin position="85"/>
        <end position="119"/>
    </location>
</feature>
<dbReference type="AlphaFoldDB" id="A0A078AVL3"/>
<feature type="compositionally biased region" description="Polar residues" evidence="2">
    <location>
        <begin position="621"/>
        <end position="635"/>
    </location>
</feature>
<feature type="coiled-coil region" evidence="1">
    <location>
        <begin position="161"/>
        <end position="192"/>
    </location>
</feature>
<keyword evidence="1" id="KW-0175">Coiled coil</keyword>
<dbReference type="Proteomes" id="UP000039865">
    <property type="component" value="Unassembled WGS sequence"/>
</dbReference>
<feature type="compositionally biased region" description="Low complexity" evidence="2">
    <location>
        <begin position="255"/>
        <end position="268"/>
    </location>
</feature>
<evidence type="ECO:0000256" key="1">
    <source>
        <dbReference type="SAM" id="Coils"/>
    </source>
</evidence>
<feature type="region of interest" description="Disordered" evidence="2">
    <location>
        <begin position="783"/>
        <end position="806"/>
    </location>
</feature>
<reference evidence="3 4" key="1">
    <citation type="submission" date="2014-06" db="EMBL/GenBank/DDBJ databases">
        <authorList>
            <person name="Swart Estienne"/>
        </authorList>
    </citation>
    <scope>NUCLEOTIDE SEQUENCE [LARGE SCALE GENOMIC DNA]</scope>
    <source>
        <strain evidence="3 4">130c</strain>
    </source>
</reference>
<feature type="region of interest" description="Disordered" evidence="2">
    <location>
        <begin position="249"/>
        <end position="268"/>
    </location>
</feature>
<feature type="region of interest" description="Disordered" evidence="2">
    <location>
        <begin position="823"/>
        <end position="870"/>
    </location>
</feature>
<dbReference type="InParanoid" id="A0A078AVL3"/>
<name>A0A078AVL3_STYLE</name>
<protein>
    <submittedName>
        <fullName evidence="3">Uncharacterized protein</fullName>
    </submittedName>
</protein>
<evidence type="ECO:0000313" key="3">
    <source>
        <dbReference type="EMBL" id="CDW86410.1"/>
    </source>
</evidence>
<feature type="region of interest" description="Disordered" evidence="2">
    <location>
        <begin position="207"/>
        <end position="236"/>
    </location>
</feature>
<feature type="compositionally biased region" description="Polar residues" evidence="2">
    <location>
        <begin position="737"/>
        <end position="759"/>
    </location>
</feature>
<organism evidence="3 4">
    <name type="scientific">Stylonychia lemnae</name>
    <name type="common">Ciliate</name>
    <dbReference type="NCBI Taxonomy" id="5949"/>
    <lineage>
        <taxon>Eukaryota</taxon>
        <taxon>Sar</taxon>
        <taxon>Alveolata</taxon>
        <taxon>Ciliophora</taxon>
        <taxon>Intramacronucleata</taxon>
        <taxon>Spirotrichea</taxon>
        <taxon>Stichotrichia</taxon>
        <taxon>Sporadotrichida</taxon>
        <taxon>Oxytrichidae</taxon>
        <taxon>Stylonychinae</taxon>
        <taxon>Stylonychia</taxon>
    </lineage>
</organism>
<dbReference type="OMA" id="INENHET"/>
<evidence type="ECO:0000256" key="2">
    <source>
        <dbReference type="SAM" id="MobiDB-lite"/>
    </source>
</evidence>
<gene>
    <name evidence="3" type="primary">Contig12925.g13785</name>
    <name evidence="3" type="ORF">STYLEM_15504</name>
</gene>
<accession>A0A078AVL3</accession>
<proteinExistence type="predicted"/>
<feature type="region of interest" description="Disordered" evidence="2">
    <location>
        <begin position="737"/>
        <end position="765"/>
    </location>
</feature>